<reference evidence="1" key="1">
    <citation type="submission" date="2019-11" db="EMBL/GenBank/DDBJ databases">
        <title>Nori genome reveals adaptations in red seaweeds to the harsh intertidal environment.</title>
        <authorList>
            <person name="Wang D."/>
            <person name="Mao Y."/>
        </authorList>
    </citation>
    <scope>NUCLEOTIDE SEQUENCE</scope>
    <source>
        <tissue evidence="1">Gametophyte</tissue>
    </source>
</reference>
<accession>A0ACC3C465</accession>
<dbReference type="Proteomes" id="UP000798662">
    <property type="component" value="Chromosome 2"/>
</dbReference>
<comment type="caution">
    <text evidence="1">The sequence shown here is derived from an EMBL/GenBank/DDBJ whole genome shotgun (WGS) entry which is preliminary data.</text>
</comment>
<gene>
    <name evidence="1" type="ORF">I4F81_007429</name>
</gene>
<evidence type="ECO:0000313" key="1">
    <source>
        <dbReference type="EMBL" id="KAK1864893.1"/>
    </source>
</evidence>
<protein>
    <submittedName>
        <fullName evidence="1">Uncharacterized protein</fullName>
    </submittedName>
</protein>
<proteinExistence type="predicted"/>
<evidence type="ECO:0000313" key="2">
    <source>
        <dbReference type="Proteomes" id="UP000798662"/>
    </source>
</evidence>
<dbReference type="EMBL" id="CM020619">
    <property type="protein sequence ID" value="KAK1864893.1"/>
    <property type="molecule type" value="Genomic_DNA"/>
</dbReference>
<sequence>MITTRARPLFTGRTIASDSKVMCAPCVATRSLWLPTQTGVRPCISARFRSTRPFVFVGCCRGPALLWGCGMAGGGSDAPVAGARRQPVLGDGQGTPISRHKLRAGAGDDLVKLDKKIDTIVTAVAKATLSVFSPPAEGVAEDSVRTGRGKILDAVEQMTLQLKQLRKDRDKLTGAQGDHAPSSSASSCSSSAAPSTTPSTVDELFHLNGLDLLSSPTPVWDNIFKTKPNKRLVNFDDKAALCQCLAHLHSWFKKQRNEDSDDAEALGRESEESPAEGECPDESQVEDPESESSKDSRSMRLCLFYLASFPGSGKTHICRLLAEVLDKLRSDDKRTLDELLGAAQRGAALPRPAKCAEELLLTPQTIEWAKEVLLIGVNFNSERWNLIEDSTDGQLARDYGKFIPLYLRILFFAVADLSNADAAEAVWLQLGTSSVAALKTGSLTEANFRAAVLDLLKRRCGSSAPHRPFILVLDELAKAHSFCSAIYAVDKAHPDAPSSFRSKCCELANKVNGHVLVSSLDEALPAAETVASGRQAQEIVLLPPFPTNKLIVRALRQLARRSLYFNSNGQLAFVDDVSCSRVSIEQYASTLSAFVGADARFAIHLSDSLETAVAGSTLSAAVATAASEDAVTCAGVWDNPAADIIIAHAIRGAVVRSSSTLAESSPPNATVPLPTAEHTWDEVRLKGLIQAIGGPTFVVKMPLYVVWRLDEAAARAHPLRQALFNMVDRSGDNTLLRWQTWEALWNNLEIALVHARRLVSRSDSESFRVMYPSTSFFGNSLLFIRARADSNSLPTAVDTRLLPSLLRRLLSDDLSLTKLICRMPHNAAAIDAVRFVADDEGKLRILCYQTKVSDVGRALSWKDSCDLVKLMRVWLAVAAWTATCRPPEVPASPLTNEQQHMKMLWSEMGGCAGGEQTVPVEAGGEQTVPVEAGWWEDAGNRLSDRAAVHTFVDAEWSKFPPSSSSPQEVARAVSSVLMRAVFIVAVCRPRGKSFLAESTDAPSYMRRAIVVTSEDLPIHAGDFLSTIVGDCGHTPSSSFSVQREAGFAD</sequence>
<name>A0ACC3C465_PYRYE</name>
<organism evidence="1 2">
    <name type="scientific">Pyropia yezoensis</name>
    <name type="common">Susabi-nori</name>
    <name type="synonym">Porphyra yezoensis</name>
    <dbReference type="NCBI Taxonomy" id="2788"/>
    <lineage>
        <taxon>Eukaryota</taxon>
        <taxon>Rhodophyta</taxon>
        <taxon>Bangiophyceae</taxon>
        <taxon>Bangiales</taxon>
        <taxon>Bangiaceae</taxon>
        <taxon>Pyropia</taxon>
    </lineage>
</organism>
<keyword evidence="2" id="KW-1185">Reference proteome</keyword>